<evidence type="ECO:0000256" key="3">
    <source>
        <dbReference type="ARBA" id="ARBA00022676"/>
    </source>
</evidence>
<dbReference type="PROSITE" id="PS00428">
    <property type="entry name" value="FTSW_RODA_SPOVE"/>
    <property type="match status" value="1"/>
</dbReference>
<evidence type="ECO:0000256" key="12">
    <source>
        <dbReference type="ARBA" id="ARBA00038053"/>
    </source>
</evidence>
<keyword evidence="9 19" id="KW-0472">Membrane</keyword>
<comment type="similarity">
    <text evidence="12">Belongs to the SEDS family. FtsW subfamily.</text>
</comment>
<dbReference type="PANTHER" id="PTHR30474">
    <property type="entry name" value="CELL CYCLE PROTEIN"/>
    <property type="match status" value="1"/>
</dbReference>
<feature type="transmembrane region" description="Helical" evidence="19">
    <location>
        <begin position="97"/>
        <end position="115"/>
    </location>
</feature>
<evidence type="ECO:0000256" key="9">
    <source>
        <dbReference type="ARBA" id="ARBA00023136"/>
    </source>
</evidence>
<feature type="region of interest" description="Disordered" evidence="18">
    <location>
        <begin position="394"/>
        <end position="432"/>
    </location>
</feature>
<keyword evidence="8 19" id="KW-1133">Transmembrane helix</keyword>
<evidence type="ECO:0000256" key="1">
    <source>
        <dbReference type="ARBA" id="ARBA00004141"/>
    </source>
</evidence>
<evidence type="ECO:0000256" key="16">
    <source>
        <dbReference type="ARBA" id="ARBA00049902"/>
    </source>
</evidence>
<dbReference type="EMBL" id="JBHTEF010000001">
    <property type="protein sequence ID" value="MFC7580830.1"/>
    <property type="molecule type" value="Genomic_DNA"/>
</dbReference>
<sequence length="432" mass="44897">MSGLRRRPRLPRVEFGTAHPAAASPVATFYLIVIPALILCGFGLLMAFSASAVTNIAAGASPYEAFLRPLLIIVVSLACAAVVQLVPERIWSRGAPWVFLAALIIQCLVVTPLGATEGGNRNWIHIPGVPTLLQPSEFLKLALALFLAASLARPGARLRDWRQMAATAGLPVLAALGAVMLGHDLGTALVVFACALGALWVAGLPGGWFAVLGGASVPALAFFIVQNPTRLQRVIDVLPGHGASRSTTAPEQIDHALWALGSGGLLGLGPGASREKWEYLQAAHTDFVLAIIGEEFGLLGTLTVLVCLGLLVWGMIRVCRESTSGFARVTSGGVAAWIGAQALLNIMSVTGIGPVIGVPLPLVSYGGSSFLFTACAVGIVASFARADAGMRMIGSPAEGPAGRDPRRPPRRRSPGRPGAHRAAPATPKEARP</sequence>
<organism evidence="20 21">
    <name type="scientific">Schaalia naturae</name>
    <dbReference type="NCBI Taxonomy" id="635203"/>
    <lineage>
        <taxon>Bacteria</taxon>
        <taxon>Bacillati</taxon>
        <taxon>Actinomycetota</taxon>
        <taxon>Actinomycetes</taxon>
        <taxon>Actinomycetales</taxon>
        <taxon>Actinomycetaceae</taxon>
        <taxon>Schaalia</taxon>
    </lineage>
</organism>
<evidence type="ECO:0000256" key="11">
    <source>
        <dbReference type="ARBA" id="ARBA00033270"/>
    </source>
</evidence>
<dbReference type="EC" id="2.4.99.28" evidence="15"/>
<evidence type="ECO:0000256" key="4">
    <source>
        <dbReference type="ARBA" id="ARBA00022679"/>
    </source>
</evidence>
<dbReference type="PANTHER" id="PTHR30474:SF2">
    <property type="entry name" value="PEPTIDOGLYCAN GLYCOSYLTRANSFERASE FTSW-RELATED"/>
    <property type="match status" value="1"/>
</dbReference>
<dbReference type="RefSeq" id="WP_380973316.1">
    <property type="nucleotide sequence ID" value="NZ_JBHTEF010000001.1"/>
</dbReference>
<evidence type="ECO:0000256" key="19">
    <source>
        <dbReference type="SAM" id="Phobius"/>
    </source>
</evidence>
<gene>
    <name evidence="20" type="ORF">ACFQWG_06415</name>
</gene>
<dbReference type="InterPro" id="IPR018365">
    <property type="entry name" value="Cell_cycle_FtsW-rel_CS"/>
</dbReference>
<proteinExistence type="inferred from homology"/>
<evidence type="ECO:0000256" key="2">
    <source>
        <dbReference type="ARBA" id="ARBA00004752"/>
    </source>
</evidence>
<keyword evidence="6" id="KW-0133">Cell shape</keyword>
<keyword evidence="3" id="KW-0328">Glycosyltransferase</keyword>
<evidence type="ECO:0000256" key="6">
    <source>
        <dbReference type="ARBA" id="ARBA00022960"/>
    </source>
</evidence>
<dbReference type="Pfam" id="PF01098">
    <property type="entry name" value="FTSW_RODA_SPOVE"/>
    <property type="match status" value="1"/>
</dbReference>
<feature type="compositionally biased region" description="Low complexity" evidence="18">
    <location>
        <begin position="415"/>
        <end position="425"/>
    </location>
</feature>
<protein>
    <recommendedName>
        <fullName evidence="13">Probable peptidoglycan glycosyltransferase FtsW</fullName>
        <ecNumber evidence="15">2.4.99.28</ecNumber>
    </recommendedName>
    <alternativeName>
        <fullName evidence="14">Cell division protein FtsW</fullName>
    </alternativeName>
    <alternativeName>
        <fullName evidence="11">Cell wall polymerase</fullName>
    </alternativeName>
    <alternativeName>
        <fullName evidence="10">Peptidoglycan polymerase</fullName>
    </alternativeName>
</protein>
<comment type="function">
    <text evidence="17">Peptidoglycan polymerase that is essential for cell division.</text>
</comment>
<name>A0ABW2SLS9_9ACTO</name>
<comment type="subcellular location">
    <subcellularLocation>
        <location evidence="1">Membrane</location>
        <topology evidence="1">Multi-pass membrane protein</topology>
    </subcellularLocation>
</comment>
<feature type="transmembrane region" description="Helical" evidence="19">
    <location>
        <begin position="334"/>
        <end position="356"/>
    </location>
</feature>
<feature type="transmembrane region" description="Helical" evidence="19">
    <location>
        <begin position="21"/>
        <end position="46"/>
    </location>
</feature>
<keyword evidence="21" id="KW-1185">Reference proteome</keyword>
<keyword evidence="7" id="KW-0573">Peptidoglycan synthesis</keyword>
<keyword evidence="5 19" id="KW-0812">Transmembrane</keyword>
<dbReference type="InterPro" id="IPR001182">
    <property type="entry name" value="FtsW/RodA"/>
</dbReference>
<reference evidence="21" key="1">
    <citation type="journal article" date="2019" name="Int. J. Syst. Evol. Microbiol.">
        <title>The Global Catalogue of Microorganisms (GCM) 10K type strain sequencing project: providing services to taxonomists for standard genome sequencing and annotation.</title>
        <authorList>
            <consortium name="The Broad Institute Genomics Platform"/>
            <consortium name="The Broad Institute Genome Sequencing Center for Infectious Disease"/>
            <person name="Wu L."/>
            <person name="Ma J."/>
        </authorList>
    </citation>
    <scope>NUCLEOTIDE SEQUENCE [LARGE SCALE GENOMIC DNA]</scope>
    <source>
        <strain evidence="21">CCUG 56698</strain>
    </source>
</reference>
<evidence type="ECO:0000256" key="17">
    <source>
        <dbReference type="ARBA" id="ARBA00049966"/>
    </source>
</evidence>
<evidence type="ECO:0000256" key="14">
    <source>
        <dbReference type="ARBA" id="ARBA00041418"/>
    </source>
</evidence>
<evidence type="ECO:0000256" key="10">
    <source>
        <dbReference type="ARBA" id="ARBA00032370"/>
    </source>
</evidence>
<evidence type="ECO:0000256" key="8">
    <source>
        <dbReference type="ARBA" id="ARBA00022989"/>
    </source>
</evidence>
<comment type="pathway">
    <text evidence="2">Cell wall biogenesis; peptidoglycan biosynthesis.</text>
</comment>
<evidence type="ECO:0000256" key="15">
    <source>
        <dbReference type="ARBA" id="ARBA00044770"/>
    </source>
</evidence>
<keyword evidence="4" id="KW-0808">Transferase</keyword>
<comment type="caution">
    <text evidence="20">The sequence shown here is derived from an EMBL/GenBank/DDBJ whole genome shotgun (WGS) entry which is preliminary data.</text>
</comment>
<evidence type="ECO:0000256" key="7">
    <source>
        <dbReference type="ARBA" id="ARBA00022984"/>
    </source>
</evidence>
<evidence type="ECO:0000256" key="13">
    <source>
        <dbReference type="ARBA" id="ARBA00041185"/>
    </source>
</evidence>
<feature type="transmembrane region" description="Helical" evidence="19">
    <location>
        <begin position="287"/>
        <end position="313"/>
    </location>
</feature>
<feature type="transmembrane region" description="Helical" evidence="19">
    <location>
        <begin position="362"/>
        <end position="384"/>
    </location>
</feature>
<accession>A0ABW2SLS9</accession>
<dbReference type="Proteomes" id="UP001596527">
    <property type="component" value="Unassembled WGS sequence"/>
</dbReference>
<evidence type="ECO:0000256" key="5">
    <source>
        <dbReference type="ARBA" id="ARBA00022692"/>
    </source>
</evidence>
<feature type="transmembrane region" description="Helical" evidence="19">
    <location>
        <begin position="168"/>
        <end position="201"/>
    </location>
</feature>
<feature type="transmembrane region" description="Helical" evidence="19">
    <location>
        <begin position="66"/>
        <end position="85"/>
    </location>
</feature>
<comment type="catalytic activity">
    <reaction evidence="16">
        <text>[GlcNAc-(1-&gt;4)-Mur2Ac(oyl-L-Ala-gamma-D-Glu-L-Lys-D-Ala-D-Ala)](n)-di-trans,octa-cis-undecaprenyl diphosphate + beta-D-GlcNAc-(1-&gt;4)-Mur2Ac(oyl-L-Ala-gamma-D-Glu-L-Lys-D-Ala-D-Ala)-di-trans,octa-cis-undecaprenyl diphosphate = [GlcNAc-(1-&gt;4)-Mur2Ac(oyl-L-Ala-gamma-D-Glu-L-Lys-D-Ala-D-Ala)](n+1)-di-trans,octa-cis-undecaprenyl diphosphate + di-trans,octa-cis-undecaprenyl diphosphate + H(+)</text>
        <dbReference type="Rhea" id="RHEA:23708"/>
        <dbReference type="Rhea" id="RHEA-COMP:9602"/>
        <dbReference type="Rhea" id="RHEA-COMP:9603"/>
        <dbReference type="ChEBI" id="CHEBI:15378"/>
        <dbReference type="ChEBI" id="CHEBI:58405"/>
        <dbReference type="ChEBI" id="CHEBI:60033"/>
        <dbReference type="ChEBI" id="CHEBI:78435"/>
        <dbReference type="EC" id="2.4.99.28"/>
    </reaction>
</comment>
<evidence type="ECO:0000313" key="21">
    <source>
        <dbReference type="Proteomes" id="UP001596527"/>
    </source>
</evidence>
<evidence type="ECO:0000256" key="18">
    <source>
        <dbReference type="SAM" id="MobiDB-lite"/>
    </source>
</evidence>
<evidence type="ECO:0000313" key="20">
    <source>
        <dbReference type="EMBL" id="MFC7580830.1"/>
    </source>
</evidence>